<feature type="compositionally biased region" description="Low complexity" evidence="14">
    <location>
        <begin position="7"/>
        <end position="25"/>
    </location>
</feature>
<feature type="compositionally biased region" description="Basic and acidic residues" evidence="14">
    <location>
        <begin position="147"/>
        <end position="157"/>
    </location>
</feature>
<dbReference type="Gene3D" id="1.10.3260.10">
    <property type="entry name" value="DNA ligase, ATP-dependent, N-terminal domain"/>
    <property type="match status" value="1"/>
</dbReference>
<keyword evidence="10" id="KW-0131">Cell cycle</keyword>
<evidence type="ECO:0000256" key="10">
    <source>
        <dbReference type="ARBA" id="ARBA00023306"/>
    </source>
</evidence>
<feature type="compositionally biased region" description="Acidic residues" evidence="14">
    <location>
        <begin position="208"/>
        <end position="219"/>
    </location>
</feature>
<dbReference type="PROSITE" id="PS00333">
    <property type="entry name" value="DNA_LIGASE_A2"/>
    <property type="match status" value="1"/>
</dbReference>
<feature type="compositionally biased region" description="Polar residues" evidence="14">
    <location>
        <begin position="57"/>
        <end position="66"/>
    </location>
</feature>
<dbReference type="SUPFAM" id="SSF56091">
    <property type="entry name" value="DNA ligase/mRNA capping enzyme, catalytic domain"/>
    <property type="match status" value="1"/>
</dbReference>
<dbReference type="InterPro" id="IPR000977">
    <property type="entry name" value="DNA_ligase_ATP-dep"/>
</dbReference>
<accession>A0ABP1G1W4</accession>
<dbReference type="CDD" id="cd07969">
    <property type="entry name" value="OBF_DNA_ligase_I"/>
    <property type="match status" value="1"/>
</dbReference>
<evidence type="ECO:0000256" key="4">
    <source>
        <dbReference type="ARBA" id="ARBA00022705"/>
    </source>
</evidence>
<keyword evidence="6 12" id="KW-0227">DNA damage</keyword>
<proteinExistence type="inferred from homology"/>
<dbReference type="SUPFAM" id="SSF117018">
    <property type="entry name" value="ATP-dependent DNA ligase DNA-binding domain"/>
    <property type="match status" value="1"/>
</dbReference>
<evidence type="ECO:0000256" key="9">
    <source>
        <dbReference type="ARBA" id="ARBA00023204"/>
    </source>
</evidence>
<keyword evidence="7 12" id="KW-0067">ATP-binding</keyword>
<feature type="domain" description="ATP-dependent DNA ligase family profile" evidence="15">
    <location>
        <begin position="645"/>
        <end position="779"/>
    </location>
</feature>
<dbReference type="Proteomes" id="UP001497392">
    <property type="component" value="Unassembled WGS sequence"/>
</dbReference>
<keyword evidence="2 12" id="KW-0436">Ligase</keyword>
<organism evidence="16 17">
    <name type="scientific">Coccomyxa viridis</name>
    <dbReference type="NCBI Taxonomy" id="1274662"/>
    <lineage>
        <taxon>Eukaryota</taxon>
        <taxon>Viridiplantae</taxon>
        <taxon>Chlorophyta</taxon>
        <taxon>core chlorophytes</taxon>
        <taxon>Trebouxiophyceae</taxon>
        <taxon>Trebouxiophyceae incertae sedis</taxon>
        <taxon>Coccomyxaceae</taxon>
        <taxon>Coccomyxa</taxon>
    </lineage>
</organism>
<dbReference type="PROSITE" id="PS00697">
    <property type="entry name" value="DNA_LIGASE_A1"/>
    <property type="match status" value="1"/>
</dbReference>
<dbReference type="Gene3D" id="3.30.470.30">
    <property type="entry name" value="DNA ligase/mRNA capping enzyme"/>
    <property type="match status" value="1"/>
</dbReference>
<reference evidence="16 17" key="1">
    <citation type="submission" date="2024-06" db="EMBL/GenBank/DDBJ databases">
        <authorList>
            <person name="Kraege A."/>
            <person name="Thomma B."/>
        </authorList>
    </citation>
    <scope>NUCLEOTIDE SEQUENCE [LARGE SCALE GENOMIC DNA]</scope>
</reference>
<evidence type="ECO:0000256" key="1">
    <source>
        <dbReference type="ARBA" id="ARBA00007572"/>
    </source>
</evidence>
<name>A0ABP1G1W4_9CHLO</name>
<comment type="catalytic activity">
    <reaction evidence="11 12">
        <text>ATP + (deoxyribonucleotide)n-3'-hydroxyl + 5'-phospho-(deoxyribonucleotide)m = (deoxyribonucleotide)n+m + AMP + diphosphate.</text>
        <dbReference type="EC" id="6.5.1.1"/>
    </reaction>
</comment>
<evidence type="ECO:0000256" key="8">
    <source>
        <dbReference type="ARBA" id="ARBA00023172"/>
    </source>
</evidence>
<comment type="similarity">
    <text evidence="1 13">Belongs to the ATP-dependent DNA ligase family.</text>
</comment>
<dbReference type="EC" id="6.5.1.1" evidence="12"/>
<dbReference type="Gene3D" id="3.30.1490.70">
    <property type="match status" value="1"/>
</dbReference>
<dbReference type="Pfam" id="PF04679">
    <property type="entry name" value="DNA_ligase_A_C"/>
    <property type="match status" value="1"/>
</dbReference>
<dbReference type="InterPro" id="IPR012308">
    <property type="entry name" value="DNA_ligase_ATP-dep_N"/>
</dbReference>
<keyword evidence="8 12" id="KW-0233">DNA recombination</keyword>
<keyword evidence="3" id="KW-0132">Cell division</keyword>
<dbReference type="CDD" id="cd07900">
    <property type="entry name" value="Adenylation_DNA_ligase_I_Euk"/>
    <property type="match status" value="1"/>
</dbReference>
<dbReference type="InterPro" id="IPR012310">
    <property type="entry name" value="DNA_ligase_ATP-dep_cent"/>
</dbReference>
<dbReference type="InterPro" id="IPR016059">
    <property type="entry name" value="DNA_ligase_ATP-dep_CS"/>
</dbReference>
<evidence type="ECO:0000313" key="17">
    <source>
        <dbReference type="Proteomes" id="UP001497392"/>
    </source>
</evidence>
<keyword evidence="5 12" id="KW-0547">Nucleotide-binding</keyword>
<keyword evidence="4" id="KW-0235">DNA replication</keyword>
<dbReference type="PROSITE" id="PS50160">
    <property type="entry name" value="DNA_LIGASE_A3"/>
    <property type="match status" value="1"/>
</dbReference>
<dbReference type="InterPro" id="IPR036599">
    <property type="entry name" value="DNA_ligase_N_sf"/>
</dbReference>
<dbReference type="InterPro" id="IPR012340">
    <property type="entry name" value="NA-bd_OB-fold"/>
</dbReference>
<evidence type="ECO:0000256" key="7">
    <source>
        <dbReference type="ARBA" id="ARBA00022840"/>
    </source>
</evidence>
<sequence length="907" mass="97303">MKQSTIGKFFAKPAAAQGAAKPLAPSNAAREVTTTAKGIKSPEKKRARSGQAAPASNPVSQNGSPSAPTPLPAQPEGKSRLKRLRKNPSSEAPAAPMAAGLEDCEDPIEDTSSQPVQAAAAEVQPAAKALEPAAEALGSPSQMAASDRIEDSDKEGAAKAPQPIASGAKAKGGSTGEKKASAAKPKRGKKAAPVEPDQADELAAAGVAEEDPALEDSENSESVGGTESEGEDAEEGTSRKKPKKQAILKAPSAKQKPGKAKEKVEGVGTGALAAALAYSDFDVSQLATWKAGDAVPFSFLAKTFDAIATTTKRLEIIKTLVGAFRAILATTPEDLLPIVYLCTNQIAPSHEGLELGIGDSILIKALSQATGKSIQKVKGEYDKEGDLGTVAANARSSQKTMFQAAPLTVRAVFKLFRDIAGVQGSKSQDKKIALITKLLVSSRDLEPGYIMRALQGKLRIGLGEESVVSALAHAQLLHREGGQDKDGALANRLERAVQSVKQAVSQCPSYDVLIPALLKYPLEDLPEHVKFIPGVPVKPMLAKPTTGISEVLDKFTDQEFTCEYKYDGERAQIHLLENGKVFIYSRNSENNTVKYPDIAASVPGLIKPGVKSVVLDCEAVAFERETGKILPFQVLSTRKRKDVEVADIKVQVCLFAFDCLYLDGEMLLQRPLTERRAALLRAVEEKPGELQYALYKTSTDVEELGTFLNESVAAGTEGLIVKTMDSTYEPSKRSSHWLKLKKDYLEGVGDTLDVVVVGAWFGKGKRSGVYGAFLLAVYNQEAEEFQSISKIGTGFSEEQLKLFSEQLKELLVPSPKPYYRYSETLIPDVWFDAKTVWEVKCADFSISPRHKAAIGLVDADKGISIRFPRLVKVRDDKAPEDATSAEQIAEMYRSQAIAHQKGANAEE</sequence>
<evidence type="ECO:0000259" key="15">
    <source>
        <dbReference type="PROSITE" id="PS50160"/>
    </source>
</evidence>
<evidence type="ECO:0000256" key="2">
    <source>
        <dbReference type="ARBA" id="ARBA00022598"/>
    </source>
</evidence>
<dbReference type="InterPro" id="IPR050191">
    <property type="entry name" value="ATP-dep_DNA_ligase"/>
</dbReference>
<dbReference type="InterPro" id="IPR012309">
    <property type="entry name" value="DNA_ligase_ATP-dep_C"/>
</dbReference>
<dbReference type="PANTHER" id="PTHR45674">
    <property type="entry name" value="DNA LIGASE 1/3 FAMILY MEMBER"/>
    <property type="match status" value="1"/>
</dbReference>
<keyword evidence="9 12" id="KW-0234">DNA repair</keyword>
<evidence type="ECO:0000256" key="11">
    <source>
        <dbReference type="ARBA" id="ARBA00034003"/>
    </source>
</evidence>
<comment type="caution">
    <text evidence="16">The sequence shown here is derived from an EMBL/GenBank/DDBJ whole genome shotgun (WGS) entry which is preliminary data.</text>
</comment>
<dbReference type="Gene3D" id="2.40.50.140">
    <property type="entry name" value="Nucleic acid-binding proteins"/>
    <property type="match status" value="1"/>
</dbReference>
<dbReference type="EMBL" id="CAXHTA020000016">
    <property type="protein sequence ID" value="CAL5226205.1"/>
    <property type="molecule type" value="Genomic_DNA"/>
</dbReference>
<evidence type="ECO:0000256" key="13">
    <source>
        <dbReference type="RuleBase" id="RU004196"/>
    </source>
</evidence>
<feature type="compositionally biased region" description="Low complexity" evidence="14">
    <location>
        <begin position="114"/>
        <end position="137"/>
    </location>
</feature>
<dbReference type="SUPFAM" id="SSF50249">
    <property type="entry name" value="Nucleic acid-binding proteins"/>
    <property type="match status" value="1"/>
</dbReference>
<dbReference type="PANTHER" id="PTHR45674:SF4">
    <property type="entry name" value="DNA LIGASE 1"/>
    <property type="match status" value="1"/>
</dbReference>
<evidence type="ECO:0000256" key="12">
    <source>
        <dbReference type="RuleBase" id="RU000617"/>
    </source>
</evidence>
<feature type="region of interest" description="Disordered" evidence="14">
    <location>
        <begin position="1"/>
        <end position="262"/>
    </location>
</feature>
<evidence type="ECO:0000256" key="5">
    <source>
        <dbReference type="ARBA" id="ARBA00022741"/>
    </source>
</evidence>
<evidence type="ECO:0000313" key="16">
    <source>
        <dbReference type="EMBL" id="CAL5226205.1"/>
    </source>
</evidence>
<gene>
    <name evidence="16" type="primary">g9042</name>
    <name evidence="16" type="ORF">VP750_LOCUS8111</name>
</gene>
<evidence type="ECO:0000256" key="6">
    <source>
        <dbReference type="ARBA" id="ARBA00022763"/>
    </source>
</evidence>
<protein>
    <recommendedName>
        <fullName evidence="12">DNA ligase</fullName>
        <ecNumber evidence="12">6.5.1.1</ecNumber>
    </recommendedName>
</protein>
<dbReference type="NCBIfam" id="TIGR00574">
    <property type="entry name" value="dnl1"/>
    <property type="match status" value="1"/>
</dbReference>
<keyword evidence="17" id="KW-1185">Reference proteome</keyword>
<dbReference type="Pfam" id="PF04675">
    <property type="entry name" value="DNA_ligase_A_N"/>
    <property type="match status" value="1"/>
</dbReference>
<evidence type="ECO:0000256" key="3">
    <source>
        <dbReference type="ARBA" id="ARBA00022618"/>
    </source>
</evidence>
<dbReference type="Pfam" id="PF01068">
    <property type="entry name" value="DNA_ligase_A_M"/>
    <property type="match status" value="1"/>
</dbReference>
<evidence type="ECO:0000256" key="14">
    <source>
        <dbReference type="SAM" id="MobiDB-lite"/>
    </source>
</evidence>